<keyword evidence="5" id="KW-0829">Tyrosine-protein kinase</keyword>
<evidence type="ECO:0000256" key="2">
    <source>
        <dbReference type="ARBA" id="ARBA00011903"/>
    </source>
</evidence>
<feature type="region of interest" description="Disordered" evidence="10">
    <location>
        <begin position="675"/>
        <end position="794"/>
    </location>
</feature>
<reference evidence="13" key="1">
    <citation type="submission" date="2016-11" db="UniProtKB">
        <authorList>
            <consortium name="WormBaseParasite"/>
        </authorList>
    </citation>
    <scope>IDENTIFICATION</scope>
</reference>
<evidence type="ECO:0000256" key="5">
    <source>
        <dbReference type="ARBA" id="ARBA00023137"/>
    </source>
</evidence>
<evidence type="ECO:0000256" key="9">
    <source>
        <dbReference type="SAM" id="Coils"/>
    </source>
</evidence>
<dbReference type="InterPro" id="IPR001245">
    <property type="entry name" value="Ser-Thr/Tyr_kinase_cat_dom"/>
</dbReference>
<feature type="compositionally biased region" description="Polar residues" evidence="10">
    <location>
        <begin position="52"/>
        <end position="61"/>
    </location>
</feature>
<dbReference type="InterPro" id="IPR000719">
    <property type="entry name" value="Prot_kinase_dom"/>
</dbReference>
<dbReference type="Proteomes" id="UP000095282">
    <property type="component" value="Unplaced"/>
</dbReference>
<keyword evidence="9" id="KW-0175">Coiled coil</keyword>
<keyword evidence="6" id="KW-0539">Nucleus</keyword>
<feature type="compositionally biased region" description="Polar residues" evidence="10">
    <location>
        <begin position="2304"/>
        <end position="2314"/>
    </location>
</feature>
<evidence type="ECO:0000259" key="11">
    <source>
        <dbReference type="PROSITE" id="PS50011"/>
    </source>
</evidence>
<feature type="region of interest" description="Disordered" evidence="10">
    <location>
        <begin position="1"/>
        <end position="103"/>
    </location>
</feature>
<feature type="compositionally biased region" description="Basic and acidic residues" evidence="10">
    <location>
        <begin position="780"/>
        <end position="790"/>
    </location>
</feature>
<dbReference type="FunFam" id="3.30.200.20:FF:000703">
    <property type="entry name" value="Tyrosine-protein kinase"/>
    <property type="match status" value="1"/>
</dbReference>
<evidence type="ECO:0000256" key="4">
    <source>
        <dbReference type="ARBA" id="ARBA00022777"/>
    </source>
</evidence>
<feature type="compositionally biased region" description="Basic and acidic residues" evidence="10">
    <location>
        <begin position="2284"/>
        <end position="2298"/>
    </location>
</feature>
<dbReference type="eggNOG" id="KOG0194">
    <property type="taxonomic scope" value="Eukaryota"/>
</dbReference>
<feature type="region of interest" description="Disordered" evidence="10">
    <location>
        <begin position="541"/>
        <end position="560"/>
    </location>
</feature>
<dbReference type="EC" id="2.7.10.2" evidence="2"/>
<accession>A0A1I7TW43</accession>
<feature type="compositionally biased region" description="Basic and acidic residues" evidence="10">
    <location>
        <begin position="15"/>
        <end position="41"/>
    </location>
</feature>
<dbReference type="Gene3D" id="3.30.505.10">
    <property type="entry name" value="SH2 domain"/>
    <property type="match status" value="1"/>
</dbReference>
<dbReference type="InterPro" id="IPR017441">
    <property type="entry name" value="Protein_kinase_ATP_BS"/>
</dbReference>
<feature type="compositionally biased region" description="Basic and acidic residues" evidence="10">
    <location>
        <begin position="67"/>
        <end position="89"/>
    </location>
</feature>
<dbReference type="SMART" id="SM00219">
    <property type="entry name" value="TyrKc"/>
    <property type="match status" value="1"/>
</dbReference>
<evidence type="ECO:0000313" key="12">
    <source>
        <dbReference type="Proteomes" id="UP000095282"/>
    </source>
</evidence>
<dbReference type="CDD" id="cd00192">
    <property type="entry name" value="PTKc"/>
    <property type="match status" value="1"/>
</dbReference>
<feature type="region of interest" description="Disordered" evidence="10">
    <location>
        <begin position="2188"/>
        <end position="2354"/>
    </location>
</feature>
<evidence type="ECO:0000256" key="8">
    <source>
        <dbReference type="PROSITE-ProRule" id="PRU10141"/>
    </source>
</evidence>
<name>A0A1I7TW43_9PELO</name>
<evidence type="ECO:0000256" key="10">
    <source>
        <dbReference type="SAM" id="MobiDB-lite"/>
    </source>
</evidence>
<dbReference type="InterPro" id="IPR020635">
    <property type="entry name" value="Tyr_kinase_cat_dom"/>
</dbReference>
<dbReference type="GO" id="GO:0003677">
    <property type="term" value="F:DNA binding"/>
    <property type="evidence" value="ECO:0007669"/>
    <property type="project" value="TreeGrafter"/>
</dbReference>
<dbReference type="PANTHER" id="PTHR22940:SF4">
    <property type="entry name" value="PROTEIN TIMELESS HOMOLOG"/>
    <property type="match status" value="1"/>
</dbReference>
<feature type="domain" description="Protein kinase" evidence="11">
    <location>
        <begin position="281"/>
        <end position="558"/>
    </location>
</feature>
<dbReference type="Pfam" id="PF04821">
    <property type="entry name" value="TIMELESS"/>
    <property type="match status" value="1"/>
</dbReference>
<feature type="region of interest" description="Disordered" evidence="10">
    <location>
        <begin position="589"/>
        <end position="634"/>
    </location>
</feature>
<keyword evidence="4" id="KW-0418">Kinase</keyword>
<evidence type="ECO:0000256" key="3">
    <source>
        <dbReference type="ARBA" id="ARBA00022679"/>
    </source>
</evidence>
<keyword evidence="8" id="KW-0547">Nucleotide-binding</keyword>
<feature type="coiled-coil region" evidence="9">
    <location>
        <begin position="166"/>
        <end position="193"/>
    </location>
</feature>
<dbReference type="Gene3D" id="1.10.510.10">
    <property type="entry name" value="Transferase(Phosphotransferase) domain 1"/>
    <property type="match status" value="1"/>
</dbReference>
<feature type="binding site" evidence="8">
    <location>
        <position position="314"/>
    </location>
    <ligand>
        <name>ATP</name>
        <dbReference type="ChEBI" id="CHEBI:30616"/>
    </ligand>
</feature>
<feature type="compositionally biased region" description="Basic and acidic residues" evidence="10">
    <location>
        <begin position="2237"/>
        <end position="2248"/>
    </location>
</feature>
<feature type="region of interest" description="Disordered" evidence="10">
    <location>
        <begin position="1809"/>
        <end position="1834"/>
    </location>
</feature>
<organism evidence="12 13">
    <name type="scientific">Caenorhabditis tropicalis</name>
    <dbReference type="NCBI Taxonomy" id="1561998"/>
    <lineage>
        <taxon>Eukaryota</taxon>
        <taxon>Metazoa</taxon>
        <taxon>Ecdysozoa</taxon>
        <taxon>Nematoda</taxon>
        <taxon>Chromadorea</taxon>
        <taxon>Rhabditida</taxon>
        <taxon>Rhabditina</taxon>
        <taxon>Rhabditomorpha</taxon>
        <taxon>Rhabditoidea</taxon>
        <taxon>Rhabditidae</taxon>
        <taxon>Peloderinae</taxon>
        <taxon>Caenorhabditis</taxon>
    </lineage>
</organism>
<evidence type="ECO:0000313" key="13">
    <source>
        <dbReference type="WBParaSite" id="Csp11.Scaffold629.g12374.t2"/>
    </source>
</evidence>
<feature type="compositionally biased region" description="Basic residues" evidence="10">
    <location>
        <begin position="764"/>
        <end position="777"/>
    </location>
</feature>
<proteinExistence type="predicted"/>
<dbReference type="SUPFAM" id="SSF56112">
    <property type="entry name" value="Protein kinase-like (PK-like)"/>
    <property type="match status" value="1"/>
</dbReference>
<dbReference type="InterPro" id="IPR036860">
    <property type="entry name" value="SH2_dom_sf"/>
</dbReference>
<dbReference type="GO" id="GO:0004715">
    <property type="term" value="F:non-membrane spanning protein tyrosine kinase activity"/>
    <property type="evidence" value="ECO:0007669"/>
    <property type="project" value="UniProtKB-EC"/>
</dbReference>
<dbReference type="GO" id="GO:0031298">
    <property type="term" value="C:replication fork protection complex"/>
    <property type="evidence" value="ECO:0007669"/>
    <property type="project" value="TreeGrafter"/>
</dbReference>
<dbReference type="Gene3D" id="3.30.200.20">
    <property type="entry name" value="Phosphorylase Kinase, domain 1"/>
    <property type="match status" value="1"/>
</dbReference>
<dbReference type="GO" id="GO:0000076">
    <property type="term" value="P:DNA replication checkpoint signaling"/>
    <property type="evidence" value="ECO:0007669"/>
    <property type="project" value="TreeGrafter"/>
</dbReference>
<dbReference type="SUPFAM" id="SSF55550">
    <property type="entry name" value="SH2 domain"/>
    <property type="match status" value="1"/>
</dbReference>
<protein>
    <recommendedName>
        <fullName evidence="2">non-specific protein-tyrosine kinase</fullName>
        <ecNumber evidence="2">2.7.10.2</ecNumber>
    </recommendedName>
</protein>
<dbReference type="InterPro" id="IPR000980">
    <property type="entry name" value="SH2"/>
</dbReference>
<dbReference type="GO" id="GO:0043111">
    <property type="term" value="P:replication fork arrest"/>
    <property type="evidence" value="ECO:0007669"/>
    <property type="project" value="TreeGrafter"/>
</dbReference>
<feature type="compositionally biased region" description="Polar residues" evidence="10">
    <location>
        <begin position="544"/>
        <end position="559"/>
    </location>
</feature>
<evidence type="ECO:0000256" key="7">
    <source>
        <dbReference type="ARBA" id="ARBA00023306"/>
    </source>
</evidence>
<dbReference type="InterPro" id="IPR006906">
    <property type="entry name" value="Timeless_N"/>
</dbReference>
<keyword evidence="12" id="KW-1185">Reference proteome</keyword>
<dbReference type="STRING" id="1561998.A0A1I7TW43"/>
<dbReference type="GO" id="GO:0005524">
    <property type="term" value="F:ATP binding"/>
    <property type="evidence" value="ECO:0007669"/>
    <property type="project" value="UniProtKB-UniRule"/>
</dbReference>
<dbReference type="PROSITE" id="PS50011">
    <property type="entry name" value="PROTEIN_KINASE_DOM"/>
    <property type="match status" value="1"/>
</dbReference>
<comment type="subcellular location">
    <subcellularLocation>
        <location evidence="1">Nucleus</location>
    </subcellularLocation>
</comment>
<dbReference type="GO" id="GO:0006281">
    <property type="term" value="P:DNA repair"/>
    <property type="evidence" value="ECO:0007669"/>
    <property type="project" value="TreeGrafter"/>
</dbReference>
<dbReference type="InterPro" id="IPR011009">
    <property type="entry name" value="Kinase-like_dom_sf"/>
</dbReference>
<feature type="compositionally biased region" description="Acidic residues" evidence="10">
    <location>
        <begin position="2270"/>
        <end position="2283"/>
    </location>
</feature>
<dbReference type="Pfam" id="PF26019">
    <property type="entry name" value="HTH_TIMELESS"/>
    <property type="match status" value="2"/>
</dbReference>
<keyword evidence="3" id="KW-0808">Transferase</keyword>
<keyword evidence="7" id="KW-0131">Cell cycle</keyword>
<dbReference type="InterPro" id="IPR044998">
    <property type="entry name" value="Timeless"/>
</dbReference>
<dbReference type="PANTHER" id="PTHR22940">
    <property type="entry name" value="TIMEOUT/TIMELESS-2"/>
    <property type="match status" value="1"/>
</dbReference>
<sequence>MGTQEDEWSGPPPESDAKREEKTDLKKTASLAKDDIQKEQKTAPMKKGPKTIGSSPGTPKSNLPRCEPTKETSSKGRKESSPEGKKDKSMVLSAYGPANPKSTPKDYQWLEEYVTKMPCFHGFIGREDLQILLKNPGDYLIRTSVQANKQEVEKRKKNQADVKVLVNLSREKCAKKEKEKEKEKEKAQGAQDVGRREFVISVFCKDKEKVTAGKPVYTPVRNLVIKRDNGQIHVEPQKKFKTMPEFFAHYSKNIGVCKETDFQLLNAIPLSTWEFVHEDIELQSKKLGEGAFGEVRVGKMKVKTTKKTVEVAVKMLRNSKVVTREQVSELLHEARVMRIMDHKNVLRSYGIAVVKEPLYLMTELCSLGALREYLRENKDTVTLEDKLSFVLGAARGVEYLHSQKTIHRDLAVRNILLTDDKTVPSSMPYSRILTYFQPKVSDFGLAKVTDLYEMKEQCKIPVRYLAPETLENFIFTPKTDVFSFGCVIWEIYENGNQPHDGRNAVTIRNLTKKNQFLQLTKSSPPELRKLVGERVFTADPENRCTMTTPNQAKSSSSVGSICPPTARSPSMMTAEALTDPRQVPTALSNSVNTAIGPSDFESSTGLSDTSAGSGRVSSNASTPVTAKAPTSPEIIMNDLKRGSLFGRQNPSQSVPTEVSPSFTCVTFSNDTTNMSTASQATDGKNLELRPISIDDDFSESTKTGVPMMVTGRSAPRGRSTQHSALRNKSRKRSPADKMNELKKEEERQRKLDEAAKKPMDLKSKKSINSKKSAKKFGRMGGDKSQLESKKSFKSKKVVASSKKEESLVKEKAKNSSVYLPGVMDNNPPAAEKFLRKTDQGKSRKFNAVPSYNFPGAGKCTRDMGEVAPPTPGLNNEHVVYDVSKLPAEQRRVPVNQPNPPKSLFGNKKQSVKYSDVTRSKGCGRTRQKSIQKTRDIEEDSPQKISPPPASCTKIVVLGTTPDGKNMIQMTIDMQIVAGEALKGSKDPIQVIPKKVMVAGKTIPLDGHESKPFPMNVLIQGAVQALGYCEDGKYHREPDCYETIRDLIRYLREDGEDHTARLECGRYNLIEHDLVPMVKCEDLSEDEFDIAIRLMVNLCQPAIATMRGKAPGDRDQWKMYWELEDNLRRAKLAFTDPYFFVALKKRVDSYFIDTDFDDRDERLRLVVERIVLLVKYVFSINQDTKEGRRTRIEDSSHDRVVLAFLQSGIDKTLMHIANQPREKEFHVTILDIFALMLKEQCPEALAKQEFEEISESEKRKTEEEFRKIIENHVVKETQKRKSFTRFGGSYTIQGMKGLASGSNQVVFKPIQNVEKHNFLDERKTKKRVARNRRPFEIDSNTHLASSEVMKQLRDMVIRLIETCFNRLMKSAKSTVFVQGHVLQKTSQINYFFMVKFVLRFVRMSKSTELFERISVCTGVEAFHENNVQLTEYVENATTLKGVEAKSFGLKAQYALGAYNELVLIHRYILENGKDEQQKKMARRALEHVVNVEEYRELPIHIMKKFSCAVLSNNFLRELILTTHHYMRLVERFVKTGALKKVTKKVKVRKNLKKKKRTEEDVRAEFDQMTQEQLDGLWEESKEILHKILKKEAPEMEDMNPINQQLDVDEETHQKFARLAIQRSLRSRGFPAAVGLFHACQRLWPEAFEASEDVEEEMETLRRIAKMDLKKVAKEQKKAEANVKSPFEKADQMTEEALDDFWNECRDRIHEILNGMETIEDVSPLNWQLEVTPETQQQFAMLSIQRSLRLNEISKALGIYRASRKLWPEENIFGSDGMPIEDEIQELEGILKADLKEVQKTLQEAEHMANQEMNDVDEGEQQQYSENSEDEEEETPAWKVEEIDFQFDLYLSKFANVDVLKWYVFLLNDFSKNSGELNQALVKMLHRIAFDLKMPTKLFQISLFQVFQKVNEHFTNLAKELQKSSPLFELYQFGYHLLKKFFTKYAEMGEELAVEALFWKGPKECFEIENGYGSWIKNKEADIKVWTEEMETELRNLYDEYRTVESPDGIDVLDFIEHNLSRARTRKQIAKKLIEFGLDLLGAKWKNLGKSEMDSVLPIGDIRKWYEEWKEGGSEGDVVEILQEKLTESLGSEISRKKIIKQLAHMDIGYEKPKKERPLPEWSEPLIEELRGLKEQYEEIHDAENLLGVDIVRYVMKRLSEKKPTRHVERYLASMGAKFVERAKKEPRKKKKVDAFLNDDSGEEDPQEEEKEGEEEKEEEVILKKKRVIVDDSDDEEPEKSPEKVPEKPKSPPKNTLMSRIANKKRKFAQLESDDSEDSSDSDGEEEKKTLEVSEDDHAAIYKRSYVNSLLTSGSVADSRPLRETSEEKEEEEDPFTKKIQFKRRIVMESDEDEDN</sequence>
<feature type="compositionally biased region" description="Basic residues" evidence="10">
    <location>
        <begin position="921"/>
        <end position="931"/>
    </location>
</feature>
<dbReference type="Pfam" id="PF07714">
    <property type="entry name" value="PK_Tyr_Ser-Thr"/>
    <property type="match status" value="1"/>
</dbReference>
<evidence type="ECO:0000256" key="1">
    <source>
        <dbReference type="ARBA" id="ARBA00004123"/>
    </source>
</evidence>
<evidence type="ECO:0000256" key="6">
    <source>
        <dbReference type="ARBA" id="ARBA00023242"/>
    </source>
</evidence>
<feature type="region of interest" description="Disordered" evidence="10">
    <location>
        <begin position="891"/>
        <end position="951"/>
    </location>
</feature>
<feature type="compositionally biased region" description="Acidic residues" evidence="10">
    <location>
        <begin position="2198"/>
        <end position="2217"/>
    </location>
</feature>
<dbReference type="eggNOG" id="KOG1974">
    <property type="taxonomic scope" value="Eukaryota"/>
</dbReference>
<dbReference type="SMART" id="SM00252">
    <property type="entry name" value="SH2"/>
    <property type="match status" value="1"/>
</dbReference>
<dbReference type="PROSITE" id="PS00107">
    <property type="entry name" value="PROTEIN_KINASE_ATP"/>
    <property type="match status" value="1"/>
</dbReference>
<feature type="compositionally biased region" description="Polar residues" evidence="10">
    <location>
        <begin position="589"/>
        <end position="624"/>
    </location>
</feature>
<feature type="compositionally biased region" description="Basic and acidic residues" evidence="10">
    <location>
        <begin position="733"/>
        <end position="763"/>
    </location>
</feature>
<keyword evidence="8" id="KW-0067">ATP-binding</keyword>
<dbReference type="WBParaSite" id="Csp11.Scaffold629.g12374.t2">
    <property type="protein sequence ID" value="Csp11.Scaffold629.g12374.t2"/>
    <property type="gene ID" value="Csp11.Scaffold629.g12374"/>
</dbReference>